<reference evidence="2 3" key="1">
    <citation type="journal article" date="2018" name="Evol. Lett.">
        <title>Horizontal gene cluster transfer increased hallucinogenic mushroom diversity.</title>
        <authorList>
            <person name="Reynolds H.T."/>
            <person name="Vijayakumar V."/>
            <person name="Gluck-Thaler E."/>
            <person name="Korotkin H.B."/>
            <person name="Matheny P.B."/>
            <person name="Slot J.C."/>
        </authorList>
    </citation>
    <scope>NUCLEOTIDE SEQUENCE [LARGE SCALE GENOMIC DNA]</scope>
    <source>
        <strain evidence="2 3">2629</strain>
    </source>
</reference>
<dbReference type="PROSITE" id="PS50231">
    <property type="entry name" value="RICIN_B_LECTIN"/>
    <property type="match status" value="1"/>
</dbReference>
<dbReference type="Pfam" id="PF14200">
    <property type="entry name" value="RicinB_lectin_2"/>
    <property type="match status" value="1"/>
</dbReference>
<dbReference type="Gene3D" id="2.80.10.50">
    <property type="match status" value="1"/>
</dbReference>
<dbReference type="SUPFAM" id="SSF50370">
    <property type="entry name" value="Ricin B-like lectins"/>
    <property type="match status" value="1"/>
</dbReference>
<feature type="domain" description="Ricin B lectin" evidence="1">
    <location>
        <begin position="23"/>
        <end position="86"/>
    </location>
</feature>
<dbReference type="InterPro" id="IPR000772">
    <property type="entry name" value="Ricin_B_lectin"/>
</dbReference>
<proteinExistence type="predicted"/>
<keyword evidence="3" id="KW-1185">Reference proteome</keyword>
<organism evidence="2 3">
    <name type="scientific">Panaeolus cyanescens</name>
    <dbReference type="NCBI Taxonomy" id="181874"/>
    <lineage>
        <taxon>Eukaryota</taxon>
        <taxon>Fungi</taxon>
        <taxon>Dikarya</taxon>
        <taxon>Basidiomycota</taxon>
        <taxon>Agaricomycotina</taxon>
        <taxon>Agaricomycetes</taxon>
        <taxon>Agaricomycetidae</taxon>
        <taxon>Agaricales</taxon>
        <taxon>Agaricineae</taxon>
        <taxon>Galeropsidaceae</taxon>
        <taxon>Panaeolus</taxon>
    </lineage>
</organism>
<evidence type="ECO:0000313" key="2">
    <source>
        <dbReference type="EMBL" id="PPR07745.1"/>
    </source>
</evidence>
<evidence type="ECO:0000259" key="1">
    <source>
        <dbReference type="Pfam" id="PF14200"/>
    </source>
</evidence>
<name>A0A409YXH6_9AGAR</name>
<evidence type="ECO:0000313" key="3">
    <source>
        <dbReference type="Proteomes" id="UP000284842"/>
    </source>
</evidence>
<dbReference type="InParanoid" id="A0A409YXH6"/>
<dbReference type="EMBL" id="NHTK01000344">
    <property type="protein sequence ID" value="PPR07745.1"/>
    <property type="molecule type" value="Genomic_DNA"/>
</dbReference>
<protein>
    <recommendedName>
        <fullName evidence="1">Ricin B lectin domain-containing protein</fullName>
    </recommendedName>
</protein>
<gene>
    <name evidence="2" type="ORF">CVT24_003743</name>
</gene>
<comment type="caution">
    <text evidence="2">The sequence shown here is derived from an EMBL/GenBank/DDBJ whole genome shotgun (WGS) entry which is preliminary data.</text>
</comment>
<dbReference type="Proteomes" id="UP000284842">
    <property type="component" value="Unassembled WGS sequence"/>
</dbReference>
<dbReference type="InterPro" id="IPR035992">
    <property type="entry name" value="Ricin_B-like_lectins"/>
</dbReference>
<dbReference type="AlphaFoldDB" id="A0A409YXH6"/>
<dbReference type="OrthoDB" id="3086381at2759"/>
<accession>A0A409YXH6</accession>
<sequence>MVAMSAEAIMRNVTAAIAAVGSTYKITDYQGNCIDLENGRTGNGIGIMSRICTGNTNQQWVLTPDATGRFFKVTNVAAETVVMSVPAITDATTVSIRSLQLQPLTGQINSIMLWDMQLNTNFPSNDPSFPFAFNIVPWIAPDSVPEAITAWKQPDLDIVSRGDSPLTLTILTRTDLQQTFSLTPL</sequence>